<keyword evidence="2" id="KW-1185">Reference proteome</keyword>
<dbReference type="InterPro" id="IPR028082">
    <property type="entry name" value="Peripla_BP_I"/>
</dbReference>
<dbReference type="EMBL" id="AQPN01000110">
    <property type="protein sequence ID" value="EOR93574.1"/>
    <property type="molecule type" value="Genomic_DNA"/>
</dbReference>
<dbReference type="Proteomes" id="UP000014174">
    <property type="component" value="Unassembled WGS sequence"/>
</dbReference>
<organism evidence="1 2">
    <name type="scientific">Arcticibacter svalbardensis MN12-7</name>
    <dbReference type="NCBI Taxonomy" id="1150600"/>
    <lineage>
        <taxon>Bacteria</taxon>
        <taxon>Pseudomonadati</taxon>
        <taxon>Bacteroidota</taxon>
        <taxon>Sphingobacteriia</taxon>
        <taxon>Sphingobacteriales</taxon>
        <taxon>Sphingobacteriaceae</taxon>
        <taxon>Arcticibacter</taxon>
    </lineage>
</organism>
<dbReference type="eggNOG" id="COG1609">
    <property type="taxonomic scope" value="Bacteria"/>
</dbReference>
<sequence>MHKLLIAPNDKLPKVKQIVYEALLSAEKSLQTYKSITNVFLELNNHPTETLEGIKQFCKDYKKKFAIVPDVDQIQLKKGQVFLTLTESALADLIKMVRSKGLKLGIDIGIISFNETVLKELLDLTVITTNFEEMSNTAANLILDKEFKQVRNSCKLIERSSL</sequence>
<dbReference type="Gene3D" id="3.40.50.2300">
    <property type="match status" value="2"/>
</dbReference>
<evidence type="ECO:0000313" key="2">
    <source>
        <dbReference type="Proteomes" id="UP000014174"/>
    </source>
</evidence>
<comment type="caution">
    <text evidence="1">The sequence shown here is derived from an EMBL/GenBank/DDBJ whole genome shotgun (WGS) entry which is preliminary data.</text>
</comment>
<evidence type="ECO:0000313" key="1">
    <source>
        <dbReference type="EMBL" id="EOR93574.1"/>
    </source>
</evidence>
<dbReference type="RefSeq" id="WP_016196516.1">
    <property type="nucleotide sequence ID" value="NZ_AQPN01000110.1"/>
</dbReference>
<dbReference type="STRING" id="1150600.ADIARSV_3287"/>
<dbReference type="AlphaFoldDB" id="R9GX86"/>
<proteinExistence type="predicted"/>
<name>R9GX86_9SPHI</name>
<dbReference type="SUPFAM" id="SSF53822">
    <property type="entry name" value="Periplasmic binding protein-like I"/>
    <property type="match status" value="1"/>
</dbReference>
<accession>R9GX86</accession>
<reference evidence="1 2" key="1">
    <citation type="journal article" date="2013" name="Genome Announc.">
        <title>Draft Genome Sequence of Arcticibacter svalbardensis Strain MN12-7T, a Member of the Family Sphingobacteriaceae Isolated from an Arctic Soil Sample.</title>
        <authorList>
            <person name="Shivaji S."/>
            <person name="Ara S."/>
            <person name="Prasad S."/>
            <person name="Manasa B.P."/>
            <person name="Begum Z."/>
            <person name="Singh A."/>
            <person name="Kumar Pinnaka A."/>
        </authorList>
    </citation>
    <scope>NUCLEOTIDE SEQUENCE [LARGE SCALE GENOMIC DNA]</scope>
    <source>
        <strain evidence="1 2">MN12-7</strain>
    </source>
</reference>
<dbReference type="OrthoDB" id="742238at2"/>
<protein>
    <submittedName>
        <fullName evidence="1">Regulatory protein GntR, HTH</fullName>
    </submittedName>
</protein>
<gene>
    <name evidence="1" type="ORF">ADIARSV_3287</name>
</gene>